<dbReference type="PATRIC" id="fig|1632867.3.peg.2564"/>
<dbReference type="RefSeq" id="WP_045780229.1">
    <property type="nucleotide sequence ID" value="NZ_LAJX01000217.1"/>
</dbReference>
<dbReference type="InterPro" id="IPR024628">
    <property type="entry name" value="Sulfotransferase_Stf0_dom"/>
</dbReference>
<reference evidence="2 3" key="2">
    <citation type="journal article" date="2016" name="Microb. Ecol.">
        <title>Genome Characteristics of a Novel Type I Methanotroph (Sn10-6) Isolated from a Flooded Indian Rice Field.</title>
        <authorList>
            <person name="Rahalkar M.C."/>
            <person name="Pandit P.S."/>
            <person name="Dhakephalkar P.K."/>
            <person name="Pore S."/>
            <person name="Arora P."/>
            <person name="Kapse N."/>
        </authorList>
    </citation>
    <scope>NUCLEOTIDE SEQUENCE [LARGE SCALE GENOMIC DNA]</scope>
    <source>
        <strain evidence="2 3">Sn10-6</strain>
    </source>
</reference>
<dbReference type="Proteomes" id="UP000033684">
    <property type="component" value="Unassembled WGS sequence"/>
</dbReference>
<dbReference type="EMBL" id="LAJX01000217">
    <property type="protein sequence ID" value="KJV05511.1"/>
    <property type="molecule type" value="Genomic_DNA"/>
</dbReference>
<dbReference type="AlphaFoldDB" id="A0A0F3IFH0"/>
<proteinExistence type="predicted"/>
<sequence length="241" mass="28274">MSENLFLSIFNDATPNLNRLDELSAFEEPRKKFILAMTPRSGSTYLCDRMKATKRLGQPEELLGQLSLKKYLRQIPARNADEYLKNAMRIKRTANNVASLKTSWFQFEKYLEAMQERGYLNEFKYIYLTRRDLIAQAISLYRATASAVFHTDKQQKSENLALYHTLEYDYVAIKHWFNHIVAQEKRLASLLFSIKKIFPLCVYYEDIEEDLLTVLKRIALFVSVHPENIVLPEEPSLFKKT</sequence>
<evidence type="ECO:0000313" key="2">
    <source>
        <dbReference type="EMBL" id="KJV05511.1"/>
    </source>
</evidence>
<name>A0A0F3IFH0_9GAMM</name>
<dbReference type="SUPFAM" id="SSF52540">
    <property type="entry name" value="P-loop containing nucleoside triphosphate hydrolases"/>
    <property type="match status" value="1"/>
</dbReference>
<dbReference type="Gene3D" id="3.40.50.300">
    <property type="entry name" value="P-loop containing nucleotide triphosphate hydrolases"/>
    <property type="match status" value="1"/>
</dbReference>
<comment type="caution">
    <text evidence="2">The sequence shown here is derived from an EMBL/GenBank/DDBJ whole genome shotgun (WGS) entry which is preliminary data.</text>
</comment>
<feature type="domain" description="Sulphotransferase Stf0" evidence="1">
    <location>
        <begin position="33"/>
        <end position="222"/>
    </location>
</feature>
<dbReference type="OrthoDB" id="5562925at2"/>
<keyword evidence="3" id="KW-1185">Reference proteome</keyword>
<dbReference type="InterPro" id="IPR027417">
    <property type="entry name" value="P-loop_NTPase"/>
</dbReference>
<accession>A0A0F3IFH0</accession>
<evidence type="ECO:0000313" key="3">
    <source>
        <dbReference type="Proteomes" id="UP000033684"/>
    </source>
</evidence>
<evidence type="ECO:0000259" key="1">
    <source>
        <dbReference type="Pfam" id="PF09037"/>
    </source>
</evidence>
<dbReference type="Pfam" id="PF09037">
    <property type="entry name" value="Sulphotransf"/>
    <property type="match status" value="1"/>
</dbReference>
<reference evidence="3" key="1">
    <citation type="submission" date="2015-03" db="EMBL/GenBank/DDBJ databases">
        <title>Draft genome sequence of a novel methanotroph (Sn10-6) isolated from flooded ricefield rhizosphere in India.</title>
        <authorList>
            <person name="Pandit P.S."/>
            <person name="Pore S.D."/>
            <person name="Arora P."/>
            <person name="Kapse N.G."/>
            <person name="Dhakephalkar P.K."/>
            <person name="Rahalkar M.C."/>
        </authorList>
    </citation>
    <scope>NUCLEOTIDE SEQUENCE [LARGE SCALE GENOMIC DNA]</scope>
    <source>
        <strain evidence="3">Sn10-6</strain>
    </source>
</reference>
<organism evidence="2 3">
    <name type="scientific">Methylocucumis oryzae</name>
    <dbReference type="NCBI Taxonomy" id="1632867"/>
    <lineage>
        <taxon>Bacteria</taxon>
        <taxon>Pseudomonadati</taxon>
        <taxon>Pseudomonadota</taxon>
        <taxon>Gammaproteobacteria</taxon>
        <taxon>Methylococcales</taxon>
        <taxon>Methylococcaceae</taxon>
        <taxon>Methylocucumis</taxon>
    </lineage>
</organism>
<protein>
    <recommendedName>
        <fullName evidence="1">Sulphotransferase Stf0 domain-containing protein</fullName>
    </recommendedName>
</protein>
<gene>
    <name evidence="2" type="ORF">VZ94_17690</name>
</gene>